<accession>A0A0M8ZUY7</accession>
<name>A0A0M8ZUY7_9HYME</name>
<dbReference type="STRING" id="166423.A0A0M8ZUY7"/>
<evidence type="ECO:0000313" key="2">
    <source>
        <dbReference type="EMBL" id="KOX71660.1"/>
    </source>
</evidence>
<dbReference type="OrthoDB" id="6411732at2759"/>
<dbReference type="AlphaFoldDB" id="A0A0M8ZUY7"/>
<feature type="transmembrane region" description="Helical" evidence="1">
    <location>
        <begin position="71"/>
        <end position="90"/>
    </location>
</feature>
<evidence type="ECO:0000313" key="3">
    <source>
        <dbReference type="Proteomes" id="UP000053105"/>
    </source>
</evidence>
<evidence type="ECO:0000256" key="1">
    <source>
        <dbReference type="SAM" id="Phobius"/>
    </source>
</evidence>
<proteinExistence type="predicted"/>
<reference evidence="2 3" key="1">
    <citation type="submission" date="2015-07" db="EMBL/GenBank/DDBJ databases">
        <title>The genome of Melipona quadrifasciata.</title>
        <authorList>
            <person name="Pan H."/>
            <person name="Kapheim K."/>
        </authorList>
    </citation>
    <scope>NUCLEOTIDE SEQUENCE [LARGE SCALE GENOMIC DNA]</scope>
    <source>
        <strain evidence="2">0111107301</strain>
        <tissue evidence="2">Whole body</tissue>
    </source>
</reference>
<dbReference type="Proteomes" id="UP000053105">
    <property type="component" value="Unassembled WGS sequence"/>
</dbReference>
<keyword evidence="3" id="KW-1185">Reference proteome</keyword>
<keyword evidence="1" id="KW-0472">Membrane</keyword>
<organism evidence="2 3">
    <name type="scientific">Melipona quadrifasciata</name>
    <dbReference type="NCBI Taxonomy" id="166423"/>
    <lineage>
        <taxon>Eukaryota</taxon>
        <taxon>Metazoa</taxon>
        <taxon>Ecdysozoa</taxon>
        <taxon>Arthropoda</taxon>
        <taxon>Hexapoda</taxon>
        <taxon>Insecta</taxon>
        <taxon>Pterygota</taxon>
        <taxon>Neoptera</taxon>
        <taxon>Endopterygota</taxon>
        <taxon>Hymenoptera</taxon>
        <taxon>Apocrita</taxon>
        <taxon>Aculeata</taxon>
        <taxon>Apoidea</taxon>
        <taxon>Anthophila</taxon>
        <taxon>Apidae</taxon>
        <taxon>Melipona</taxon>
    </lineage>
</organism>
<sequence length="123" mass="14758">MSSVHENSWSWIEYLVETINKLTNDLVGFELSFHPINNIINNELQQKLSDFFHEFIDLVAFDDFQLQLLKVFLFTFVSTVALIFIAWYIYGPRISEQFMKPSKKIHIFILMRIRTYLHYFVVT</sequence>
<dbReference type="EMBL" id="KQ435833">
    <property type="protein sequence ID" value="KOX71660.1"/>
    <property type="molecule type" value="Genomic_DNA"/>
</dbReference>
<protein>
    <submittedName>
        <fullName evidence="2">Uncharacterized protein</fullName>
    </submittedName>
</protein>
<gene>
    <name evidence="2" type="ORF">WN51_03774</name>
</gene>
<keyword evidence="1" id="KW-1133">Transmembrane helix</keyword>
<keyword evidence="1" id="KW-0812">Transmembrane</keyword>